<name>A0A7Y0DXQ2_9PROT</name>
<gene>
    <name evidence="3" type="ORF">HH303_03330</name>
</gene>
<dbReference type="EMBL" id="JABBNT010000001">
    <property type="protein sequence ID" value="NMM43496.1"/>
    <property type="molecule type" value="Genomic_DNA"/>
</dbReference>
<dbReference type="AlphaFoldDB" id="A0A7Y0DXQ2"/>
<keyword evidence="1" id="KW-0560">Oxidoreductase</keyword>
<dbReference type="Gene3D" id="3.40.50.720">
    <property type="entry name" value="NAD(P)-binding Rossmann-like Domain"/>
    <property type="match status" value="1"/>
</dbReference>
<dbReference type="CDD" id="cd05288">
    <property type="entry name" value="PGDH"/>
    <property type="match status" value="1"/>
</dbReference>
<protein>
    <submittedName>
        <fullName evidence="3">NADP-dependent oxidoreductase</fullName>
    </submittedName>
</protein>
<evidence type="ECO:0000256" key="1">
    <source>
        <dbReference type="ARBA" id="ARBA00023002"/>
    </source>
</evidence>
<dbReference type="InterPro" id="IPR011032">
    <property type="entry name" value="GroES-like_sf"/>
</dbReference>
<dbReference type="RefSeq" id="WP_169623770.1">
    <property type="nucleotide sequence ID" value="NZ_JABBNT010000001.1"/>
</dbReference>
<dbReference type="Pfam" id="PF16884">
    <property type="entry name" value="ADH_N_2"/>
    <property type="match status" value="1"/>
</dbReference>
<proteinExistence type="predicted"/>
<dbReference type="InterPro" id="IPR013149">
    <property type="entry name" value="ADH-like_C"/>
</dbReference>
<dbReference type="SUPFAM" id="SSF51735">
    <property type="entry name" value="NAD(P)-binding Rossmann-fold domains"/>
    <property type="match status" value="1"/>
</dbReference>
<dbReference type="SUPFAM" id="SSF50129">
    <property type="entry name" value="GroES-like"/>
    <property type="match status" value="1"/>
</dbReference>
<keyword evidence="4" id="KW-1185">Reference proteome</keyword>
<evidence type="ECO:0000259" key="2">
    <source>
        <dbReference type="SMART" id="SM00829"/>
    </source>
</evidence>
<dbReference type="FunFam" id="3.40.50.720:FF:000121">
    <property type="entry name" value="Prostaglandin reductase 2"/>
    <property type="match status" value="1"/>
</dbReference>
<dbReference type="InterPro" id="IPR045010">
    <property type="entry name" value="MDR_fam"/>
</dbReference>
<dbReference type="Gene3D" id="3.90.180.10">
    <property type="entry name" value="Medium-chain alcohol dehydrogenases, catalytic domain"/>
    <property type="match status" value="1"/>
</dbReference>
<evidence type="ECO:0000313" key="4">
    <source>
        <dbReference type="Proteomes" id="UP000539372"/>
    </source>
</evidence>
<dbReference type="PANTHER" id="PTHR43205">
    <property type="entry name" value="PROSTAGLANDIN REDUCTASE"/>
    <property type="match status" value="1"/>
</dbReference>
<dbReference type="InterPro" id="IPR036291">
    <property type="entry name" value="NAD(P)-bd_dom_sf"/>
</dbReference>
<dbReference type="Pfam" id="PF00107">
    <property type="entry name" value="ADH_zinc_N"/>
    <property type="match status" value="1"/>
</dbReference>
<reference evidence="3 4" key="1">
    <citation type="submission" date="2020-04" db="EMBL/GenBank/DDBJ databases">
        <title>Rhodospirillaceae bacterium KN72 isolated from deep sea.</title>
        <authorList>
            <person name="Zhang D.-C."/>
        </authorList>
    </citation>
    <scope>NUCLEOTIDE SEQUENCE [LARGE SCALE GENOMIC DNA]</scope>
    <source>
        <strain evidence="3 4">KN72</strain>
    </source>
</reference>
<dbReference type="InterPro" id="IPR020843">
    <property type="entry name" value="ER"/>
</dbReference>
<evidence type="ECO:0000313" key="3">
    <source>
        <dbReference type="EMBL" id="NMM43496.1"/>
    </source>
</evidence>
<feature type="domain" description="Enoyl reductase (ER)" evidence="2">
    <location>
        <begin position="18"/>
        <end position="333"/>
    </location>
</feature>
<dbReference type="Proteomes" id="UP000539372">
    <property type="component" value="Unassembled WGS sequence"/>
</dbReference>
<accession>A0A7Y0DXQ2</accession>
<dbReference type="PANTHER" id="PTHR43205:SF7">
    <property type="entry name" value="PROSTAGLANDIN REDUCTASE 1"/>
    <property type="match status" value="1"/>
</dbReference>
<dbReference type="SMART" id="SM00829">
    <property type="entry name" value="PKS_ER"/>
    <property type="match status" value="1"/>
</dbReference>
<comment type="caution">
    <text evidence="3">The sequence shown here is derived from an EMBL/GenBank/DDBJ whole genome shotgun (WGS) entry which is preliminary data.</text>
</comment>
<dbReference type="InterPro" id="IPR041694">
    <property type="entry name" value="ADH_N_2"/>
</dbReference>
<sequence length="335" mass="36553">MTERNRCWVLAEHPDGMPDLSNFRMEERALPILEEGQVLGKSRWLSVDPYMRGRISKQANYAGGVSIGEVMHGAAVAEVIDSRHPDWKPGDLFETIGFGWQDYAAVDGDALTRVDPELGPEHAWLSYLGMPGLTALIALELIGQIKQGDTVVVSAASGAVGQVVGQIAKIMGGNAVAVASSQEKLDWCREIGFDVGINYREEPDLKAAIAHACPTGVDVFFDNTAGPIHDAVMNNLAVGARIIICGTISLAGQFEKPDMGERFLRKILVARARMEGFLIFDHLDKYDAARRQLALWASAGMLQFKTDILDGIESMPQAFINILTSKNFGKQVVRI</sequence>
<organism evidence="3 4">
    <name type="scientific">Pacificispira spongiicola</name>
    <dbReference type="NCBI Taxonomy" id="2729598"/>
    <lineage>
        <taxon>Bacteria</taxon>
        <taxon>Pseudomonadati</taxon>
        <taxon>Pseudomonadota</taxon>
        <taxon>Alphaproteobacteria</taxon>
        <taxon>Rhodospirillales</taxon>
        <taxon>Rhodospirillaceae</taxon>
        <taxon>Pacificispira</taxon>
    </lineage>
</organism>
<dbReference type="GO" id="GO:0016628">
    <property type="term" value="F:oxidoreductase activity, acting on the CH-CH group of donors, NAD or NADP as acceptor"/>
    <property type="evidence" value="ECO:0007669"/>
    <property type="project" value="InterPro"/>
</dbReference>